<keyword evidence="2" id="KW-0812">Transmembrane</keyword>
<feature type="transmembrane region" description="Helical" evidence="2">
    <location>
        <begin position="157"/>
        <end position="177"/>
    </location>
</feature>
<dbReference type="OrthoDB" id="5825384at2759"/>
<keyword evidence="6" id="KW-1185">Reference proteome</keyword>
<feature type="transmembrane region" description="Helical" evidence="2">
    <location>
        <begin position="12"/>
        <end position="30"/>
    </location>
</feature>
<keyword evidence="2" id="KW-0472">Membrane</keyword>
<feature type="transmembrane region" description="Helical" evidence="2">
    <location>
        <begin position="75"/>
        <end position="94"/>
    </location>
</feature>
<dbReference type="Gene3D" id="3.40.50.1110">
    <property type="entry name" value="SGNH hydrolase"/>
    <property type="match status" value="1"/>
</dbReference>
<feature type="domain" description="SGNH" evidence="4">
    <location>
        <begin position="428"/>
        <end position="658"/>
    </location>
</feature>
<dbReference type="GO" id="GO:0000271">
    <property type="term" value="P:polysaccharide biosynthetic process"/>
    <property type="evidence" value="ECO:0007669"/>
    <property type="project" value="TreeGrafter"/>
</dbReference>
<dbReference type="AlphaFoldDB" id="A0A9P1IIJ5"/>
<sequence>MSVAKLLNLQGIRGIAILGVLGFHFFPNYFPNGYLGVDQFFVLSGFLMCMLLTKTEKLSKFEMISNFYIRRFKRILPLYQLIIFVSLIALYLIFPDTTIEININSAKRAIIFISNQLKTLEDDYFEKLNMAIDIFTHTWSLSVEIQFYLIVPFLFLLPFRIISLTIISIISLFYFYILPSDIAFLNVFARIWQFLIGMIAFIIHQNISTEYRSVKNSDECEKQQLLSEDEGNEDGEGKEAGTLKTKSTINYDIMIRMMIIKVILVIFFPNTIIEIISRPSITIMTGIILIFSKGDDILLSNKILAYIGDISYSLYLIHWPISSYCKITGMSNYALLFLFLAVVVSMLIYHSFEKWYTKQSNIFIFILSISLVIVNLGILYHQLFIKNEESVSYNLKLTDDKTFEEAKRMNHEWNLKDKESITFRCNGRPHGWCSYDGLNKNNTLRIFAFGNSWTSNHAKLLYEECGPKVKEILRGAISACEPLYKFPTEFNGCPDFLVEVEKHLEEFKPDYAFHITRTMAIGTNYTEDFENDPIYQSILNQTRRFVKNIKYKLFILNSIPPVNWKEVDNIADNLINNVSKDKIDKNLIINYDEHVFATKRYAQLIKDCGSKCELIDYHGLFYRNDTKTFRYYDNNGYTYMSAGNHFTPLGSEYLRPFWKHFCREKLE</sequence>
<dbReference type="Proteomes" id="UP001152747">
    <property type="component" value="Unassembled WGS sequence"/>
</dbReference>
<dbReference type="InterPro" id="IPR002656">
    <property type="entry name" value="Acyl_transf_3_dom"/>
</dbReference>
<evidence type="ECO:0000256" key="1">
    <source>
        <dbReference type="ARBA" id="ARBA00004651"/>
    </source>
</evidence>
<dbReference type="Pfam" id="PF19040">
    <property type="entry name" value="SGNH"/>
    <property type="match status" value="1"/>
</dbReference>
<protein>
    <recommendedName>
        <fullName evidence="7">Acyl_transf_3 domain-containing protein</fullName>
    </recommendedName>
</protein>
<feature type="transmembrane region" description="Helical" evidence="2">
    <location>
        <begin position="333"/>
        <end position="350"/>
    </location>
</feature>
<keyword evidence="2" id="KW-1133">Transmembrane helix</keyword>
<dbReference type="GO" id="GO:0005886">
    <property type="term" value="C:plasma membrane"/>
    <property type="evidence" value="ECO:0007669"/>
    <property type="project" value="UniProtKB-SubCell"/>
</dbReference>
<feature type="transmembrane region" description="Helical" evidence="2">
    <location>
        <begin position="362"/>
        <end position="380"/>
    </location>
</feature>
<dbReference type="InterPro" id="IPR050879">
    <property type="entry name" value="Acyltransferase_3"/>
</dbReference>
<dbReference type="EMBL" id="CANHGI010000003">
    <property type="protein sequence ID" value="CAI5445108.1"/>
    <property type="molecule type" value="Genomic_DNA"/>
</dbReference>
<feature type="domain" description="Acyltransferase 3" evidence="3">
    <location>
        <begin position="8"/>
        <end position="349"/>
    </location>
</feature>
<feature type="transmembrane region" description="Helical" evidence="2">
    <location>
        <begin position="36"/>
        <end position="54"/>
    </location>
</feature>
<evidence type="ECO:0000259" key="3">
    <source>
        <dbReference type="Pfam" id="PF01757"/>
    </source>
</evidence>
<evidence type="ECO:0008006" key="7">
    <source>
        <dbReference type="Google" id="ProtNLM"/>
    </source>
</evidence>
<dbReference type="InterPro" id="IPR036514">
    <property type="entry name" value="SGNH_hydro_sf"/>
</dbReference>
<dbReference type="PANTHER" id="PTHR23028">
    <property type="entry name" value="ACETYLTRANSFERASE"/>
    <property type="match status" value="1"/>
</dbReference>
<dbReference type="PANTHER" id="PTHR23028:SF127">
    <property type="entry name" value="ACYL_TRANSF_3 DOMAIN-CONTAINING PROTEIN-RELATED"/>
    <property type="match status" value="1"/>
</dbReference>
<organism evidence="5 6">
    <name type="scientific">Caenorhabditis angaria</name>
    <dbReference type="NCBI Taxonomy" id="860376"/>
    <lineage>
        <taxon>Eukaryota</taxon>
        <taxon>Metazoa</taxon>
        <taxon>Ecdysozoa</taxon>
        <taxon>Nematoda</taxon>
        <taxon>Chromadorea</taxon>
        <taxon>Rhabditida</taxon>
        <taxon>Rhabditina</taxon>
        <taxon>Rhabditomorpha</taxon>
        <taxon>Rhabditoidea</taxon>
        <taxon>Rhabditidae</taxon>
        <taxon>Peloderinae</taxon>
        <taxon>Caenorhabditis</taxon>
    </lineage>
</organism>
<gene>
    <name evidence="5" type="ORF">CAMP_LOCUS7745</name>
</gene>
<accession>A0A9P1IIJ5</accession>
<reference evidence="5" key="1">
    <citation type="submission" date="2022-11" db="EMBL/GenBank/DDBJ databases">
        <authorList>
            <person name="Kikuchi T."/>
        </authorList>
    </citation>
    <scope>NUCLEOTIDE SEQUENCE</scope>
    <source>
        <strain evidence="5">PS1010</strain>
    </source>
</reference>
<comment type="caution">
    <text evidence="5">The sequence shown here is derived from an EMBL/GenBank/DDBJ whole genome shotgun (WGS) entry which is preliminary data.</text>
</comment>
<comment type="subcellular location">
    <subcellularLocation>
        <location evidence="1">Cell membrane</location>
        <topology evidence="1">Multi-pass membrane protein</topology>
    </subcellularLocation>
</comment>
<feature type="transmembrane region" description="Helical" evidence="2">
    <location>
        <begin position="253"/>
        <end position="269"/>
    </location>
</feature>
<dbReference type="InterPro" id="IPR043968">
    <property type="entry name" value="SGNH"/>
</dbReference>
<feature type="transmembrane region" description="Helical" evidence="2">
    <location>
        <begin position="303"/>
        <end position="321"/>
    </location>
</feature>
<evidence type="ECO:0000259" key="4">
    <source>
        <dbReference type="Pfam" id="PF19040"/>
    </source>
</evidence>
<evidence type="ECO:0000313" key="5">
    <source>
        <dbReference type="EMBL" id="CAI5445108.1"/>
    </source>
</evidence>
<dbReference type="GO" id="GO:0016747">
    <property type="term" value="F:acyltransferase activity, transferring groups other than amino-acyl groups"/>
    <property type="evidence" value="ECO:0007669"/>
    <property type="project" value="InterPro"/>
</dbReference>
<evidence type="ECO:0000256" key="2">
    <source>
        <dbReference type="SAM" id="Phobius"/>
    </source>
</evidence>
<evidence type="ECO:0000313" key="6">
    <source>
        <dbReference type="Proteomes" id="UP001152747"/>
    </source>
</evidence>
<name>A0A9P1IIJ5_9PELO</name>
<proteinExistence type="predicted"/>
<feature type="transmembrane region" description="Helical" evidence="2">
    <location>
        <begin position="183"/>
        <end position="203"/>
    </location>
</feature>
<dbReference type="Pfam" id="PF01757">
    <property type="entry name" value="Acyl_transf_3"/>
    <property type="match status" value="1"/>
</dbReference>